<reference evidence="1 2" key="1">
    <citation type="submission" date="2015-09" db="EMBL/GenBank/DDBJ databases">
        <title>Genome announcement of multiple Pseudomonas syringae strains.</title>
        <authorList>
            <person name="Thakur S."/>
            <person name="Wang P.W."/>
            <person name="Gong Y."/>
            <person name="Weir B.S."/>
            <person name="Guttman D.S."/>
        </authorList>
    </citation>
    <scope>NUCLEOTIDE SEQUENCE [LARGE SCALE GENOMIC DNA]</scope>
    <source>
        <strain evidence="1 2">ICMP3956</strain>
    </source>
</reference>
<name>A0A0P9XNR8_9PSED</name>
<gene>
    <name evidence="1" type="ORF">ALO52_01269</name>
</gene>
<protein>
    <submittedName>
        <fullName evidence="1">Uncharacterized protein</fullName>
    </submittedName>
</protein>
<dbReference type="InterPro" id="IPR058702">
    <property type="entry name" value="MafI2-like"/>
</dbReference>
<evidence type="ECO:0000313" key="1">
    <source>
        <dbReference type="EMBL" id="KPY37345.1"/>
    </source>
</evidence>
<dbReference type="Pfam" id="PF26541">
    <property type="entry name" value="MafI2"/>
    <property type="match status" value="1"/>
</dbReference>
<proteinExistence type="predicted"/>
<accession>A0A0P9XNR8</accession>
<evidence type="ECO:0000313" key="2">
    <source>
        <dbReference type="Proteomes" id="UP000050562"/>
    </source>
</evidence>
<dbReference type="Proteomes" id="UP000050562">
    <property type="component" value="Unassembled WGS sequence"/>
</dbReference>
<organism evidence="1 2">
    <name type="scientific">Pseudomonas syringae pv. primulae</name>
    <dbReference type="NCBI Taxonomy" id="251707"/>
    <lineage>
        <taxon>Bacteria</taxon>
        <taxon>Pseudomonadati</taxon>
        <taxon>Pseudomonadota</taxon>
        <taxon>Gammaproteobacteria</taxon>
        <taxon>Pseudomonadales</taxon>
        <taxon>Pseudomonadaceae</taxon>
        <taxon>Pseudomonas</taxon>
    </lineage>
</organism>
<dbReference type="PATRIC" id="fig|251707.3.peg.1645"/>
<dbReference type="AlphaFoldDB" id="A0A0P9XNR8"/>
<dbReference type="EMBL" id="LJRC01000118">
    <property type="protein sequence ID" value="KPY37345.1"/>
    <property type="molecule type" value="Genomic_DNA"/>
</dbReference>
<sequence>MAISRLQSVVTGSNRPRADINNLYDLSVMQTTAFPTESEVRLVAQRALLGEIPPRLRSVSFDIADDGRLRGRFEFDGDPTDEERECASVVMTNVVAALSPAISLSEEFVSNTSPKQRNFLPISVYARNEDAWNSWTASYGNQ</sequence>
<comment type="caution">
    <text evidence="1">The sequence shown here is derived from an EMBL/GenBank/DDBJ whole genome shotgun (WGS) entry which is preliminary data.</text>
</comment>